<accession>A0A2G5D0Q1</accession>
<dbReference type="InterPro" id="IPR006969">
    <property type="entry name" value="Stig-like"/>
</dbReference>
<feature type="compositionally biased region" description="Pro residues" evidence="3">
    <location>
        <begin position="144"/>
        <end position="170"/>
    </location>
</feature>
<evidence type="ECO:0000256" key="3">
    <source>
        <dbReference type="SAM" id="MobiDB-lite"/>
    </source>
</evidence>
<evidence type="ECO:0000313" key="5">
    <source>
        <dbReference type="Proteomes" id="UP000230069"/>
    </source>
</evidence>
<gene>
    <name evidence="4" type="ORF">AQUCO_03200021v1</name>
</gene>
<keyword evidence="2" id="KW-0732">Signal</keyword>
<protein>
    <recommendedName>
        <fullName evidence="6">Stigma-specific protein Stig1</fullName>
    </recommendedName>
</protein>
<dbReference type="Pfam" id="PF04885">
    <property type="entry name" value="Stig1"/>
    <property type="match status" value="1"/>
</dbReference>
<evidence type="ECO:0000256" key="1">
    <source>
        <dbReference type="ARBA" id="ARBA00006010"/>
    </source>
</evidence>
<dbReference type="EMBL" id="KZ305049">
    <property type="protein sequence ID" value="PIA36757.1"/>
    <property type="molecule type" value="Genomic_DNA"/>
</dbReference>
<dbReference type="OrthoDB" id="2013942at2759"/>
<proteinExistence type="inferred from homology"/>
<reference evidence="4 5" key="1">
    <citation type="submission" date="2017-09" db="EMBL/GenBank/DDBJ databases">
        <title>WGS assembly of Aquilegia coerulea Goldsmith.</title>
        <authorList>
            <person name="Hodges S."/>
            <person name="Kramer E."/>
            <person name="Nordborg M."/>
            <person name="Tomkins J."/>
            <person name="Borevitz J."/>
            <person name="Derieg N."/>
            <person name="Yan J."/>
            <person name="Mihaltcheva S."/>
            <person name="Hayes R.D."/>
            <person name="Rokhsar D."/>
        </authorList>
    </citation>
    <scope>NUCLEOTIDE SEQUENCE [LARGE SCALE GENOMIC DNA]</scope>
    <source>
        <strain evidence="5">cv. Goldsmith</strain>
    </source>
</reference>
<sequence>MSKVVVSSTTDSSVSPWLKRVTKPRTPGCFHLRCKKQGQFPPDSRVLYCKNRCANVISDANNCGLCGIRCPFTWHCCKGLCINTNANPFHCGKCENSCGFGVLCFYGMCVHPHPPLYPQPPFPFPPLHPYPPLPFPPLHPRPPYPFPPLQPHPRPPFPFPQKLPYCPPKPSKTSKH</sequence>
<dbReference type="PANTHER" id="PTHR33227:SF48">
    <property type="entry name" value="STIGMA-SPECIFIC STIG1-LIKE PROTEIN 4"/>
    <property type="match status" value="1"/>
</dbReference>
<dbReference type="PANTHER" id="PTHR33227">
    <property type="entry name" value="STIGMA-SPECIFIC STIG1-LIKE PROTEIN 3"/>
    <property type="match status" value="1"/>
</dbReference>
<evidence type="ECO:0000256" key="2">
    <source>
        <dbReference type="ARBA" id="ARBA00022729"/>
    </source>
</evidence>
<feature type="region of interest" description="Disordered" evidence="3">
    <location>
        <begin position="144"/>
        <end position="176"/>
    </location>
</feature>
<evidence type="ECO:0008006" key="6">
    <source>
        <dbReference type="Google" id="ProtNLM"/>
    </source>
</evidence>
<dbReference type="Proteomes" id="UP000230069">
    <property type="component" value="Unassembled WGS sequence"/>
</dbReference>
<comment type="similarity">
    <text evidence="1">Belongs to the STIG1 family.</text>
</comment>
<name>A0A2G5D0Q1_AQUCA</name>
<organism evidence="4 5">
    <name type="scientific">Aquilegia coerulea</name>
    <name type="common">Rocky mountain columbine</name>
    <dbReference type="NCBI Taxonomy" id="218851"/>
    <lineage>
        <taxon>Eukaryota</taxon>
        <taxon>Viridiplantae</taxon>
        <taxon>Streptophyta</taxon>
        <taxon>Embryophyta</taxon>
        <taxon>Tracheophyta</taxon>
        <taxon>Spermatophyta</taxon>
        <taxon>Magnoliopsida</taxon>
        <taxon>Ranunculales</taxon>
        <taxon>Ranunculaceae</taxon>
        <taxon>Thalictroideae</taxon>
        <taxon>Aquilegia</taxon>
    </lineage>
</organism>
<dbReference type="STRING" id="218851.A0A2G5D0Q1"/>
<dbReference type="AlphaFoldDB" id="A0A2G5D0Q1"/>
<keyword evidence="5" id="KW-1185">Reference proteome</keyword>
<evidence type="ECO:0000313" key="4">
    <source>
        <dbReference type="EMBL" id="PIA36757.1"/>
    </source>
</evidence>
<dbReference type="InParanoid" id="A0A2G5D0Q1"/>